<reference evidence="1" key="1">
    <citation type="submission" date="2018-06" db="EMBL/GenBank/DDBJ databases">
        <authorList>
            <consortium name="Pathogen Informatics"/>
            <person name="Doyle S."/>
        </authorList>
    </citation>
    <scope>NUCLEOTIDE SEQUENCE [LARGE SCALE GENOMIC DNA]</scope>
    <source>
        <strain evidence="1">NCTC13765</strain>
    </source>
</reference>
<name>A0A380L1S2_9STRE</name>
<dbReference type="EMBL" id="UHFR01000005">
    <property type="protein sequence ID" value="SUN77315.1"/>
    <property type="molecule type" value="Genomic_DNA"/>
</dbReference>
<dbReference type="RefSeq" id="WP_018372122.1">
    <property type="nucleotide sequence ID" value="NZ_UHFR01000005.1"/>
</dbReference>
<sequence>MKFASARVVQRGKRIYSIRLSEIANKSDFLKIKEHLFCPTDSCNARLVYNRRGDGTVYLSTHKFDEHDESCIYVNEGDQPVRSQIEIDEINASLNESAIKSRLKGAAAALLGSIISVVGKTTVGIMEPILL</sequence>
<gene>
    <name evidence="1" type="ORF">NCTC13765_01833</name>
</gene>
<keyword evidence="2" id="KW-1185">Reference proteome</keyword>
<proteinExistence type="predicted"/>
<organism evidence="1 2">
    <name type="scientific">Streptococcus massiliensis</name>
    <dbReference type="NCBI Taxonomy" id="313439"/>
    <lineage>
        <taxon>Bacteria</taxon>
        <taxon>Bacillati</taxon>
        <taxon>Bacillota</taxon>
        <taxon>Bacilli</taxon>
        <taxon>Lactobacillales</taxon>
        <taxon>Streptococcaceae</taxon>
        <taxon>Streptococcus</taxon>
    </lineage>
</organism>
<evidence type="ECO:0000313" key="2">
    <source>
        <dbReference type="Proteomes" id="UP000254634"/>
    </source>
</evidence>
<dbReference type="AlphaFoldDB" id="A0A380L1S2"/>
<evidence type="ECO:0000313" key="1">
    <source>
        <dbReference type="EMBL" id="SUN77315.1"/>
    </source>
</evidence>
<accession>A0A380L1S2</accession>
<dbReference type="Proteomes" id="UP000254634">
    <property type="component" value="Unassembled WGS sequence"/>
</dbReference>
<protein>
    <submittedName>
        <fullName evidence="1">Uncharacterized protein</fullName>
    </submittedName>
</protein>